<protein>
    <submittedName>
        <fullName evidence="1">Uncharacterized protein</fullName>
    </submittedName>
</protein>
<sequence length="133" mass="15292">MRLLYITRWHQSVDGPAEVKKDSGRVLGLAKHPGRMTAGKIANSVHRWDIRGDIEMDELNTYPLGHYYCVQENAWMDGRCWGFYASEVLPREMDGPSMMLADNFDYHGKMLWQRKRVSGLSTSSKLHVYLSVA</sequence>
<dbReference type="OrthoDB" id="129077at2759"/>
<comment type="caution">
    <text evidence="1">The sequence shown here is derived from an EMBL/GenBank/DDBJ whole genome shotgun (WGS) entry which is preliminary data.</text>
</comment>
<keyword evidence="2" id="KW-1185">Reference proteome</keyword>
<dbReference type="EMBL" id="NBNE01005408">
    <property type="protein sequence ID" value="OWZ03633.1"/>
    <property type="molecule type" value="Genomic_DNA"/>
</dbReference>
<evidence type="ECO:0000313" key="1">
    <source>
        <dbReference type="EMBL" id="OWZ03633.1"/>
    </source>
</evidence>
<gene>
    <name evidence="1" type="ORF">PHMEG_00024598</name>
</gene>
<proteinExistence type="predicted"/>
<name>A0A225VE21_9STRA</name>
<reference evidence="2" key="1">
    <citation type="submission" date="2017-03" db="EMBL/GenBank/DDBJ databases">
        <title>Phytopthora megakarya and P. palmivora, two closely related causual agents of cacao black pod achieved similar genome size and gene model numbers by different mechanisms.</title>
        <authorList>
            <person name="Ali S."/>
            <person name="Shao J."/>
            <person name="Larry D.J."/>
            <person name="Kronmiller B."/>
            <person name="Shen D."/>
            <person name="Strem M.D."/>
            <person name="Melnick R.L."/>
            <person name="Guiltinan M.J."/>
            <person name="Tyler B.M."/>
            <person name="Meinhardt L.W."/>
            <person name="Bailey B.A."/>
        </authorList>
    </citation>
    <scope>NUCLEOTIDE SEQUENCE [LARGE SCALE GENOMIC DNA]</scope>
    <source>
        <strain evidence="2">zdho120</strain>
    </source>
</reference>
<dbReference type="Proteomes" id="UP000198211">
    <property type="component" value="Unassembled WGS sequence"/>
</dbReference>
<evidence type="ECO:0000313" key="2">
    <source>
        <dbReference type="Proteomes" id="UP000198211"/>
    </source>
</evidence>
<dbReference type="AlphaFoldDB" id="A0A225VE21"/>
<organism evidence="1 2">
    <name type="scientific">Phytophthora megakarya</name>
    <dbReference type="NCBI Taxonomy" id="4795"/>
    <lineage>
        <taxon>Eukaryota</taxon>
        <taxon>Sar</taxon>
        <taxon>Stramenopiles</taxon>
        <taxon>Oomycota</taxon>
        <taxon>Peronosporomycetes</taxon>
        <taxon>Peronosporales</taxon>
        <taxon>Peronosporaceae</taxon>
        <taxon>Phytophthora</taxon>
    </lineage>
</organism>
<accession>A0A225VE21</accession>